<feature type="transmembrane region" description="Helical" evidence="7">
    <location>
        <begin position="23"/>
        <end position="42"/>
    </location>
</feature>
<feature type="domain" description="ABC transmembrane type-1" evidence="9">
    <location>
        <begin position="27"/>
        <end position="304"/>
    </location>
</feature>
<sequence>MNSNLKYQLKWAWQLAEGFHGKLAIHFLLELLVIASSLYFIILSKQAIDFAIEGDRAMVKMVLIIGVVVVILGLIFKSLSVWINEKTRINMLIDLQNRLVKSQMLSTWNYIKKWHSGDIQLRINADANEVVQMVGATCIASVLTLIRLIASFFVLWSMDPMLAFIILAITPLFIFSKVYFRRLRTLNHNLKTAESKLAQVVQENLRFRMVIRALGLQQNRWHKIEQQQASIEDLKGDLLTFSIKSQTLLKAAVNFGFLLTFIWGVYKVLEQEITFGMMTAFLQLVGRIQTPVLALMSFVPVFIKFRTSVDRVDELLGTELEAEEQPEVLPDVAALHINNLSFQYEDNLIIDNFTMKAISGQPTAIIGSSGKGKTTLIRLLLTMVNPISGQVYLEAAGKRIPLNRNHRINIAYVPQGDKLFAGTIRENLMIHPEITENKIKEVLYLSCAEFVHQLPEGLDTDIGESGYGLSEGQAQRIALARALLKDATIWLFDEVTSALDAETTQTLLDRLLLAGKDKVVIYVTHDLTVAERCSQVVYMQ</sequence>
<evidence type="ECO:0000256" key="3">
    <source>
        <dbReference type="ARBA" id="ARBA00022741"/>
    </source>
</evidence>
<dbReference type="PANTHER" id="PTHR24221">
    <property type="entry name" value="ATP-BINDING CASSETTE SUB-FAMILY B"/>
    <property type="match status" value="1"/>
</dbReference>
<dbReference type="InterPro" id="IPR003593">
    <property type="entry name" value="AAA+_ATPase"/>
</dbReference>
<dbReference type="PROSITE" id="PS50893">
    <property type="entry name" value="ABC_TRANSPORTER_2"/>
    <property type="match status" value="1"/>
</dbReference>
<dbReference type="InterPro" id="IPR027417">
    <property type="entry name" value="P-loop_NTPase"/>
</dbReference>
<evidence type="ECO:0000259" key="9">
    <source>
        <dbReference type="PROSITE" id="PS50929"/>
    </source>
</evidence>
<dbReference type="Pfam" id="PF00664">
    <property type="entry name" value="ABC_membrane"/>
    <property type="match status" value="1"/>
</dbReference>
<feature type="domain" description="ABC transporter" evidence="8">
    <location>
        <begin position="335"/>
        <end position="540"/>
    </location>
</feature>
<dbReference type="PROSITE" id="PS50929">
    <property type="entry name" value="ABC_TM1F"/>
    <property type="match status" value="1"/>
</dbReference>
<dbReference type="GO" id="GO:0005524">
    <property type="term" value="F:ATP binding"/>
    <property type="evidence" value="ECO:0007669"/>
    <property type="project" value="UniProtKB-KW"/>
</dbReference>
<evidence type="ECO:0000256" key="2">
    <source>
        <dbReference type="ARBA" id="ARBA00022692"/>
    </source>
</evidence>
<dbReference type="OrthoDB" id="9762778at2"/>
<keyword evidence="3" id="KW-0547">Nucleotide-binding</keyword>
<feature type="transmembrane region" description="Helical" evidence="7">
    <location>
        <begin position="248"/>
        <end position="269"/>
    </location>
</feature>
<dbReference type="PANTHER" id="PTHR24221:SF654">
    <property type="entry name" value="ATP-BINDING CASSETTE SUB-FAMILY B MEMBER 6"/>
    <property type="match status" value="1"/>
</dbReference>
<dbReference type="InterPro" id="IPR036640">
    <property type="entry name" value="ABC1_TM_sf"/>
</dbReference>
<evidence type="ECO:0000313" key="11">
    <source>
        <dbReference type="Proteomes" id="UP000435036"/>
    </source>
</evidence>
<dbReference type="Pfam" id="PF00005">
    <property type="entry name" value="ABC_tran"/>
    <property type="match status" value="1"/>
</dbReference>
<dbReference type="SMART" id="SM00382">
    <property type="entry name" value="AAA"/>
    <property type="match status" value="1"/>
</dbReference>
<evidence type="ECO:0000256" key="1">
    <source>
        <dbReference type="ARBA" id="ARBA00004651"/>
    </source>
</evidence>
<dbReference type="RefSeq" id="WP_160367624.1">
    <property type="nucleotide sequence ID" value="NZ_WSQA01000002.1"/>
</dbReference>
<gene>
    <name evidence="10" type="ORF">GQF63_02960</name>
</gene>
<dbReference type="Proteomes" id="UP000435036">
    <property type="component" value="Unassembled WGS sequence"/>
</dbReference>
<comment type="caution">
    <text evidence="10">The sequence shown here is derived from an EMBL/GenBank/DDBJ whole genome shotgun (WGS) entry which is preliminary data.</text>
</comment>
<feature type="transmembrane region" description="Helical" evidence="7">
    <location>
        <begin position="62"/>
        <end position="83"/>
    </location>
</feature>
<dbReference type="CDD" id="cd07346">
    <property type="entry name" value="ABC_6TM_exporters"/>
    <property type="match status" value="1"/>
</dbReference>
<evidence type="ECO:0000256" key="5">
    <source>
        <dbReference type="ARBA" id="ARBA00022989"/>
    </source>
</evidence>
<dbReference type="InterPro" id="IPR011527">
    <property type="entry name" value="ABC1_TM_dom"/>
</dbReference>
<organism evidence="10 11">
    <name type="scientific">Sphingobacterium humi</name>
    <dbReference type="NCBI Taxonomy" id="1796905"/>
    <lineage>
        <taxon>Bacteria</taxon>
        <taxon>Pseudomonadati</taxon>
        <taxon>Bacteroidota</taxon>
        <taxon>Sphingobacteriia</taxon>
        <taxon>Sphingobacteriales</taxon>
        <taxon>Sphingobacteriaceae</taxon>
        <taxon>Sphingobacterium</taxon>
    </lineage>
</organism>
<dbReference type="GO" id="GO:0016887">
    <property type="term" value="F:ATP hydrolysis activity"/>
    <property type="evidence" value="ECO:0007669"/>
    <property type="project" value="InterPro"/>
</dbReference>
<dbReference type="Gene3D" id="3.40.50.300">
    <property type="entry name" value="P-loop containing nucleotide triphosphate hydrolases"/>
    <property type="match status" value="1"/>
</dbReference>
<proteinExistence type="predicted"/>
<evidence type="ECO:0000256" key="7">
    <source>
        <dbReference type="SAM" id="Phobius"/>
    </source>
</evidence>
<accession>A0A6N8KVZ7</accession>
<dbReference type="GO" id="GO:0034040">
    <property type="term" value="F:ATPase-coupled lipid transmembrane transporter activity"/>
    <property type="evidence" value="ECO:0007669"/>
    <property type="project" value="TreeGrafter"/>
</dbReference>
<dbReference type="InterPro" id="IPR039421">
    <property type="entry name" value="Type_1_exporter"/>
</dbReference>
<dbReference type="Gene3D" id="1.20.1560.10">
    <property type="entry name" value="ABC transporter type 1, transmembrane domain"/>
    <property type="match status" value="1"/>
</dbReference>
<evidence type="ECO:0000313" key="10">
    <source>
        <dbReference type="EMBL" id="MVZ60974.1"/>
    </source>
</evidence>
<dbReference type="AlphaFoldDB" id="A0A6N8KVZ7"/>
<dbReference type="GO" id="GO:0005886">
    <property type="term" value="C:plasma membrane"/>
    <property type="evidence" value="ECO:0007669"/>
    <property type="project" value="UniProtKB-SubCell"/>
</dbReference>
<keyword evidence="6 7" id="KW-0472">Membrane</keyword>
<evidence type="ECO:0000256" key="6">
    <source>
        <dbReference type="ARBA" id="ARBA00023136"/>
    </source>
</evidence>
<dbReference type="SUPFAM" id="SSF90123">
    <property type="entry name" value="ABC transporter transmembrane region"/>
    <property type="match status" value="1"/>
</dbReference>
<keyword evidence="2 7" id="KW-0812">Transmembrane</keyword>
<feature type="transmembrane region" description="Helical" evidence="7">
    <location>
        <begin position="281"/>
        <end position="303"/>
    </location>
</feature>
<dbReference type="InterPro" id="IPR003439">
    <property type="entry name" value="ABC_transporter-like_ATP-bd"/>
</dbReference>
<protein>
    <submittedName>
        <fullName evidence="10">ATP-binding cassette domain-containing protein</fullName>
    </submittedName>
</protein>
<dbReference type="GO" id="GO:0140359">
    <property type="term" value="F:ABC-type transporter activity"/>
    <property type="evidence" value="ECO:0007669"/>
    <property type="project" value="InterPro"/>
</dbReference>
<reference evidence="10 11" key="1">
    <citation type="submission" date="2019-12" db="EMBL/GenBank/DDBJ databases">
        <authorList>
            <person name="Dong K."/>
        </authorList>
    </citation>
    <scope>NUCLEOTIDE SEQUENCE [LARGE SCALE GENOMIC DNA]</scope>
    <source>
        <strain evidence="10 11">JCM 31225</strain>
    </source>
</reference>
<dbReference type="SUPFAM" id="SSF52540">
    <property type="entry name" value="P-loop containing nucleoside triphosphate hydrolases"/>
    <property type="match status" value="1"/>
</dbReference>
<feature type="transmembrane region" description="Helical" evidence="7">
    <location>
        <begin position="130"/>
        <end position="155"/>
    </location>
</feature>
<dbReference type="EMBL" id="WSQA01000002">
    <property type="protein sequence ID" value="MVZ60974.1"/>
    <property type="molecule type" value="Genomic_DNA"/>
</dbReference>
<name>A0A6N8KVZ7_9SPHI</name>
<keyword evidence="11" id="KW-1185">Reference proteome</keyword>
<evidence type="ECO:0000256" key="4">
    <source>
        <dbReference type="ARBA" id="ARBA00022840"/>
    </source>
</evidence>
<feature type="transmembrane region" description="Helical" evidence="7">
    <location>
        <begin position="161"/>
        <end position="180"/>
    </location>
</feature>
<keyword evidence="5 7" id="KW-1133">Transmembrane helix</keyword>
<evidence type="ECO:0000259" key="8">
    <source>
        <dbReference type="PROSITE" id="PS50893"/>
    </source>
</evidence>
<comment type="subcellular location">
    <subcellularLocation>
        <location evidence="1">Cell membrane</location>
        <topology evidence="1">Multi-pass membrane protein</topology>
    </subcellularLocation>
</comment>
<keyword evidence="4 10" id="KW-0067">ATP-binding</keyword>